<reference evidence="4" key="1">
    <citation type="submission" date="2016-06" db="UniProtKB">
        <authorList>
            <consortium name="WormBaseParasite"/>
        </authorList>
    </citation>
    <scope>IDENTIFICATION</scope>
</reference>
<organism evidence="4">
    <name type="scientific">Schistosoma curassoni</name>
    <dbReference type="NCBI Taxonomy" id="6186"/>
    <lineage>
        <taxon>Eukaryota</taxon>
        <taxon>Metazoa</taxon>
        <taxon>Spiralia</taxon>
        <taxon>Lophotrochozoa</taxon>
        <taxon>Platyhelminthes</taxon>
        <taxon>Trematoda</taxon>
        <taxon>Digenea</taxon>
        <taxon>Strigeidida</taxon>
        <taxon>Schistosomatoidea</taxon>
        <taxon>Schistosomatidae</taxon>
        <taxon>Schistosoma</taxon>
    </lineage>
</organism>
<evidence type="ECO:0000313" key="4">
    <source>
        <dbReference type="WBParaSite" id="SCUD_0000773201-mRNA-1"/>
    </source>
</evidence>
<evidence type="ECO:0000256" key="1">
    <source>
        <dbReference type="SAM" id="MobiDB-lite"/>
    </source>
</evidence>
<proteinExistence type="predicted"/>
<evidence type="ECO:0000313" key="3">
    <source>
        <dbReference type="Proteomes" id="UP000279833"/>
    </source>
</evidence>
<dbReference type="EMBL" id="UZAK01032448">
    <property type="protein sequence ID" value="VDP27516.1"/>
    <property type="molecule type" value="Genomic_DNA"/>
</dbReference>
<protein>
    <submittedName>
        <fullName evidence="2 4">Uncharacterized protein</fullName>
    </submittedName>
</protein>
<feature type="region of interest" description="Disordered" evidence="1">
    <location>
        <begin position="44"/>
        <end position="80"/>
    </location>
</feature>
<dbReference type="AlphaFoldDB" id="A0A183JYC8"/>
<sequence>MFLRLYKYTSDCRKKPNIGQEPQIRRLEERLTSAACQPLKRHLRTPMHAQSVTNTGGNVDLDETFSDDEEEVVSINSEGFTERDVEYEEQNDYNRSCDICHLAQPPH</sequence>
<feature type="compositionally biased region" description="Acidic residues" evidence="1">
    <location>
        <begin position="60"/>
        <end position="72"/>
    </location>
</feature>
<keyword evidence="3" id="KW-1185">Reference proteome</keyword>
<reference evidence="2 3" key="2">
    <citation type="submission" date="2018-11" db="EMBL/GenBank/DDBJ databases">
        <authorList>
            <consortium name="Pathogen Informatics"/>
        </authorList>
    </citation>
    <scope>NUCLEOTIDE SEQUENCE [LARGE SCALE GENOMIC DNA]</scope>
    <source>
        <strain evidence="2">Dakar</strain>
        <strain evidence="3">Dakar, Senegal</strain>
    </source>
</reference>
<gene>
    <name evidence="2" type="ORF">SCUD_LOCUS7732</name>
</gene>
<dbReference type="WBParaSite" id="SCUD_0000773201-mRNA-1">
    <property type="protein sequence ID" value="SCUD_0000773201-mRNA-1"/>
    <property type="gene ID" value="SCUD_0000773201"/>
</dbReference>
<dbReference type="Proteomes" id="UP000279833">
    <property type="component" value="Unassembled WGS sequence"/>
</dbReference>
<evidence type="ECO:0000313" key="2">
    <source>
        <dbReference type="EMBL" id="VDP27516.1"/>
    </source>
</evidence>
<accession>A0A183JYC8</accession>
<feature type="compositionally biased region" description="Polar residues" evidence="1">
    <location>
        <begin position="48"/>
        <end position="57"/>
    </location>
</feature>
<name>A0A183JYC8_9TREM</name>